<comment type="subcellular location">
    <subcellularLocation>
        <location evidence="1">Cytoplasm</location>
    </subcellularLocation>
</comment>
<dbReference type="PROSITE" id="PS51808">
    <property type="entry name" value="CHCH"/>
    <property type="match status" value="1"/>
</dbReference>
<dbReference type="PANTHER" id="PTHR21107:SF2">
    <property type="entry name" value="CYTOCHROME C OXIDASE ASSEMBLY PROTEIN COX19"/>
    <property type="match status" value="1"/>
</dbReference>
<organism evidence="7 8">
    <name type="scientific">Branchiostoma lanceolatum</name>
    <name type="common">Common lancelet</name>
    <name type="synonym">Amphioxus lanceolatum</name>
    <dbReference type="NCBI Taxonomy" id="7740"/>
    <lineage>
        <taxon>Eukaryota</taxon>
        <taxon>Metazoa</taxon>
        <taxon>Chordata</taxon>
        <taxon>Cephalochordata</taxon>
        <taxon>Leptocardii</taxon>
        <taxon>Amphioxiformes</taxon>
        <taxon>Branchiostomatidae</taxon>
        <taxon>Branchiostoma</taxon>
    </lineage>
</organism>
<keyword evidence="3" id="KW-1015">Disulfide bond</keyword>
<dbReference type="OrthoDB" id="268594at2759"/>
<evidence type="ECO:0000256" key="1">
    <source>
        <dbReference type="ARBA" id="ARBA00004496"/>
    </source>
</evidence>
<keyword evidence="8" id="KW-1185">Reference proteome</keyword>
<dbReference type="InterPro" id="IPR051383">
    <property type="entry name" value="COX19"/>
</dbReference>
<comment type="similarity">
    <text evidence="4">Belongs to the COX19 family.</text>
</comment>
<evidence type="ECO:0000256" key="5">
    <source>
        <dbReference type="SAM" id="MobiDB-lite"/>
    </source>
</evidence>
<name>A0A8J9ZRY8_BRALA</name>
<sequence length="90" mass="10059">MSFGSPGGARSFKVSPPQKGSFPLDHGGECKEFMRKYMRCLRDTLGENTKCRVESKDYLECRMKNNLMAKEDIKNLGYGDFKPASEAGNA</sequence>
<feature type="domain" description="CHCH" evidence="6">
    <location>
        <begin position="30"/>
        <end position="64"/>
    </location>
</feature>
<dbReference type="EMBL" id="OV696688">
    <property type="protein sequence ID" value="CAH1258465.1"/>
    <property type="molecule type" value="Genomic_DNA"/>
</dbReference>
<feature type="region of interest" description="Disordered" evidence="5">
    <location>
        <begin position="1"/>
        <end position="21"/>
    </location>
</feature>
<keyword evidence="2" id="KW-0963">Cytoplasm</keyword>
<evidence type="ECO:0000313" key="7">
    <source>
        <dbReference type="EMBL" id="CAH1258465.1"/>
    </source>
</evidence>
<accession>A0A8J9ZRY8</accession>
<protein>
    <submittedName>
        <fullName evidence="7">COX19 protein</fullName>
    </submittedName>
</protein>
<proteinExistence type="inferred from homology"/>
<dbReference type="PANTHER" id="PTHR21107">
    <property type="entry name" value="CYTOCHROME C OXIDASE ASSEMBLY PROTEIN COX19"/>
    <property type="match status" value="1"/>
</dbReference>
<dbReference type="AlphaFoldDB" id="A0A8J9ZRY8"/>
<dbReference type="InterPro" id="IPR010625">
    <property type="entry name" value="CHCH"/>
</dbReference>
<evidence type="ECO:0000256" key="4">
    <source>
        <dbReference type="ARBA" id="ARBA00038223"/>
    </source>
</evidence>
<reference evidence="7" key="1">
    <citation type="submission" date="2022-01" db="EMBL/GenBank/DDBJ databases">
        <authorList>
            <person name="Braso-Vives M."/>
        </authorList>
    </citation>
    <scope>NUCLEOTIDE SEQUENCE</scope>
</reference>
<evidence type="ECO:0000256" key="2">
    <source>
        <dbReference type="ARBA" id="ARBA00022490"/>
    </source>
</evidence>
<dbReference type="GO" id="GO:0005758">
    <property type="term" value="C:mitochondrial intermembrane space"/>
    <property type="evidence" value="ECO:0007669"/>
    <property type="project" value="TreeGrafter"/>
</dbReference>
<dbReference type="GO" id="GO:0033617">
    <property type="term" value="P:mitochondrial respiratory chain complex IV assembly"/>
    <property type="evidence" value="ECO:0007669"/>
    <property type="project" value="TreeGrafter"/>
</dbReference>
<dbReference type="Proteomes" id="UP000838412">
    <property type="component" value="Chromosome 3"/>
</dbReference>
<evidence type="ECO:0000256" key="3">
    <source>
        <dbReference type="ARBA" id="ARBA00023157"/>
    </source>
</evidence>
<evidence type="ECO:0000259" key="6">
    <source>
        <dbReference type="Pfam" id="PF06747"/>
    </source>
</evidence>
<evidence type="ECO:0000313" key="8">
    <source>
        <dbReference type="Proteomes" id="UP000838412"/>
    </source>
</evidence>
<dbReference type="Pfam" id="PF06747">
    <property type="entry name" value="CHCH"/>
    <property type="match status" value="1"/>
</dbReference>
<gene>
    <name evidence="7" type="primary">COX19</name>
    <name evidence="7" type="ORF">BLAG_LOCUS16022</name>
</gene>